<organism evidence="2 3">
    <name type="scientific">Candidatus Lambdaproteobacteria bacterium RIFOXYD2_FULL_56_26</name>
    <dbReference type="NCBI Taxonomy" id="1817773"/>
    <lineage>
        <taxon>Bacteria</taxon>
        <taxon>Pseudomonadati</taxon>
        <taxon>Pseudomonadota</taxon>
        <taxon>Candidatus Lambdaproteobacteria</taxon>
    </lineage>
</organism>
<name>A0A1F6GVP6_9PROT</name>
<dbReference type="EMBL" id="MFNF01000024">
    <property type="protein sequence ID" value="OGH02162.1"/>
    <property type="molecule type" value="Genomic_DNA"/>
</dbReference>
<dbReference type="AlphaFoldDB" id="A0A1F6GVP6"/>
<feature type="signal peptide" evidence="1">
    <location>
        <begin position="1"/>
        <end position="27"/>
    </location>
</feature>
<protein>
    <recommendedName>
        <fullName evidence="4">DUF2846 domain-containing protein</fullName>
    </recommendedName>
</protein>
<comment type="caution">
    <text evidence="2">The sequence shown here is derived from an EMBL/GenBank/DDBJ whole genome shotgun (WGS) entry which is preliminary data.</text>
</comment>
<reference evidence="2 3" key="1">
    <citation type="journal article" date="2016" name="Nat. Commun.">
        <title>Thousands of microbial genomes shed light on interconnected biogeochemical processes in an aquifer system.</title>
        <authorList>
            <person name="Anantharaman K."/>
            <person name="Brown C.T."/>
            <person name="Hug L.A."/>
            <person name="Sharon I."/>
            <person name="Castelle C.J."/>
            <person name="Probst A.J."/>
            <person name="Thomas B.C."/>
            <person name="Singh A."/>
            <person name="Wilkins M.J."/>
            <person name="Karaoz U."/>
            <person name="Brodie E.L."/>
            <person name="Williams K.H."/>
            <person name="Hubbard S.S."/>
            <person name="Banfield J.F."/>
        </authorList>
    </citation>
    <scope>NUCLEOTIDE SEQUENCE [LARGE SCALE GENOMIC DNA]</scope>
</reference>
<gene>
    <name evidence="2" type="ORF">A2557_05255</name>
</gene>
<evidence type="ECO:0000313" key="3">
    <source>
        <dbReference type="Proteomes" id="UP000177583"/>
    </source>
</evidence>
<accession>A0A1F6GVP6</accession>
<dbReference type="Proteomes" id="UP000177583">
    <property type="component" value="Unassembled WGS sequence"/>
</dbReference>
<proteinExistence type="predicted"/>
<keyword evidence="1" id="KW-0732">Signal</keyword>
<evidence type="ECO:0008006" key="4">
    <source>
        <dbReference type="Google" id="ProtNLM"/>
    </source>
</evidence>
<sequence length="156" mass="17633">MKRFELVRLLLLGFLLASCSASGPRFAGLETPPAGQALLYVYRPSEFCGSAVDFNLLVDDRYIVLLESRSFTYLPVRQGEHEVKFLFPRPEGGFHIPDVSVLVPAQLGAVNFARLTLECQTKYLLPVKFVGHLEWVQQNQALQELATLNLHRFEPK</sequence>
<dbReference type="PROSITE" id="PS51257">
    <property type="entry name" value="PROKAR_LIPOPROTEIN"/>
    <property type="match status" value="1"/>
</dbReference>
<feature type="chain" id="PRO_5009524799" description="DUF2846 domain-containing protein" evidence="1">
    <location>
        <begin position="28"/>
        <end position="156"/>
    </location>
</feature>
<evidence type="ECO:0000313" key="2">
    <source>
        <dbReference type="EMBL" id="OGH02162.1"/>
    </source>
</evidence>
<evidence type="ECO:0000256" key="1">
    <source>
        <dbReference type="SAM" id="SignalP"/>
    </source>
</evidence>